<accession>A0AAV2I4B0</accession>
<dbReference type="GO" id="GO:0005938">
    <property type="term" value="C:cell cortex"/>
    <property type="evidence" value="ECO:0007669"/>
    <property type="project" value="TreeGrafter"/>
</dbReference>
<feature type="domain" description="PDZ" evidence="1">
    <location>
        <begin position="21"/>
        <end position="98"/>
    </location>
</feature>
<dbReference type="PANTHER" id="PTHR14102:SF12">
    <property type="entry name" value="CDNA SEQUENCE BC034090"/>
    <property type="match status" value="1"/>
</dbReference>
<dbReference type="Gene3D" id="2.30.42.10">
    <property type="match status" value="1"/>
</dbReference>
<comment type="caution">
    <text evidence="2">The sequence shown here is derived from an EMBL/GenBank/DDBJ whole genome shotgun (WGS) entry which is preliminary data.</text>
</comment>
<dbReference type="InterPro" id="IPR036034">
    <property type="entry name" value="PDZ_sf"/>
</dbReference>
<dbReference type="GO" id="GO:0007163">
    <property type="term" value="P:establishment or maintenance of cell polarity"/>
    <property type="evidence" value="ECO:0007669"/>
    <property type="project" value="TreeGrafter"/>
</dbReference>
<keyword evidence="3" id="KW-1185">Reference proteome</keyword>
<dbReference type="Proteomes" id="UP001497497">
    <property type="component" value="Unassembled WGS sequence"/>
</dbReference>
<sequence length="104" mass="11693">MAAEGVPLCRLLRVNEDGSRDVELTRPQSEPLGIFFSKGRETKKDGLVVKSFLDKHAKKLFAGILRVGDEIVEIDESDICPLTLDEVKDIIQQKERMVIKLCPL</sequence>
<dbReference type="GO" id="GO:0005634">
    <property type="term" value="C:nucleus"/>
    <property type="evidence" value="ECO:0007669"/>
    <property type="project" value="TreeGrafter"/>
</dbReference>
<dbReference type="AlphaFoldDB" id="A0AAV2I4B0"/>
<gene>
    <name evidence="2" type="ORF">GSLYS_00013281001</name>
</gene>
<dbReference type="EMBL" id="CAXITT010000341">
    <property type="protein sequence ID" value="CAL1539548.1"/>
    <property type="molecule type" value="Genomic_DNA"/>
</dbReference>
<evidence type="ECO:0000313" key="2">
    <source>
        <dbReference type="EMBL" id="CAL1539548.1"/>
    </source>
</evidence>
<reference evidence="2 3" key="1">
    <citation type="submission" date="2024-04" db="EMBL/GenBank/DDBJ databases">
        <authorList>
            <consortium name="Genoscope - CEA"/>
            <person name="William W."/>
        </authorList>
    </citation>
    <scope>NUCLEOTIDE SEQUENCE [LARGE SCALE GENOMIC DNA]</scope>
</reference>
<organism evidence="2 3">
    <name type="scientific">Lymnaea stagnalis</name>
    <name type="common">Great pond snail</name>
    <name type="synonym">Helix stagnalis</name>
    <dbReference type="NCBI Taxonomy" id="6523"/>
    <lineage>
        <taxon>Eukaryota</taxon>
        <taxon>Metazoa</taxon>
        <taxon>Spiralia</taxon>
        <taxon>Lophotrochozoa</taxon>
        <taxon>Mollusca</taxon>
        <taxon>Gastropoda</taxon>
        <taxon>Heterobranchia</taxon>
        <taxon>Euthyneura</taxon>
        <taxon>Panpulmonata</taxon>
        <taxon>Hygrophila</taxon>
        <taxon>Lymnaeoidea</taxon>
        <taxon>Lymnaeidae</taxon>
        <taxon>Lymnaea</taxon>
    </lineage>
</organism>
<evidence type="ECO:0000259" key="1">
    <source>
        <dbReference type="PROSITE" id="PS50106"/>
    </source>
</evidence>
<feature type="non-terminal residue" evidence="2">
    <location>
        <position position="104"/>
    </location>
</feature>
<dbReference type="Pfam" id="PF00595">
    <property type="entry name" value="PDZ"/>
    <property type="match status" value="1"/>
</dbReference>
<dbReference type="SUPFAM" id="SSF50156">
    <property type="entry name" value="PDZ domain-like"/>
    <property type="match status" value="1"/>
</dbReference>
<dbReference type="GO" id="GO:0007098">
    <property type="term" value="P:centrosome cycle"/>
    <property type="evidence" value="ECO:0007669"/>
    <property type="project" value="TreeGrafter"/>
</dbReference>
<evidence type="ECO:0000313" key="3">
    <source>
        <dbReference type="Proteomes" id="UP001497497"/>
    </source>
</evidence>
<dbReference type="InterPro" id="IPR001478">
    <property type="entry name" value="PDZ"/>
</dbReference>
<dbReference type="PANTHER" id="PTHR14102">
    <property type="entry name" value="PAR-6-RELATED"/>
    <property type="match status" value="1"/>
</dbReference>
<dbReference type="GO" id="GO:0060341">
    <property type="term" value="P:regulation of cellular localization"/>
    <property type="evidence" value="ECO:0007669"/>
    <property type="project" value="TreeGrafter"/>
</dbReference>
<protein>
    <recommendedName>
        <fullName evidence="1">PDZ domain-containing protein</fullName>
    </recommendedName>
</protein>
<name>A0AAV2I4B0_LYMST</name>
<proteinExistence type="predicted"/>
<dbReference type="PROSITE" id="PS50106">
    <property type="entry name" value="PDZ"/>
    <property type="match status" value="1"/>
</dbReference>
<dbReference type="GO" id="GO:0016324">
    <property type="term" value="C:apical plasma membrane"/>
    <property type="evidence" value="ECO:0007669"/>
    <property type="project" value="TreeGrafter"/>
</dbReference>
<dbReference type="InterPro" id="IPR051741">
    <property type="entry name" value="PAR6_homolog"/>
</dbReference>